<evidence type="ECO:0000313" key="3">
    <source>
        <dbReference type="Proteomes" id="UP001596104"/>
    </source>
</evidence>
<proteinExistence type="predicted"/>
<feature type="compositionally biased region" description="Pro residues" evidence="1">
    <location>
        <begin position="76"/>
        <end position="87"/>
    </location>
</feature>
<sequence>MSEEKPAVPPEFVDVYPTEGRRVRIETGELLPDGHVLRGVPRSTFLLRLERDGDVTLKAHEPEAPAEIASTALPALDPPAGDPPAGDPPAGGQPPSGDTGAGRSRKS</sequence>
<evidence type="ECO:0000256" key="1">
    <source>
        <dbReference type="SAM" id="MobiDB-lite"/>
    </source>
</evidence>
<feature type="compositionally biased region" description="Low complexity" evidence="1">
    <location>
        <begin position="88"/>
        <end position="98"/>
    </location>
</feature>
<organism evidence="2 3">
    <name type="scientific">Bosea vestrisii</name>
    <dbReference type="NCBI Taxonomy" id="151416"/>
    <lineage>
        <taxon>Bacteria</taxon>
        <taxon>Pseudomonadati</taxon>
        <taxon>Pseudomonadota</taxon>
        <taxon>Alphaproteobacteria</taxon>
        <taxon>Hyphomicrobiales</taxon>
        <taxon>Boseaceae</taxon>
        <taxon>Bosea</taxon>
    </lineage>
</organism>
<evidence type="ECO:0000313" key="2">
    <source>
        <dbReference type="EMBL" id="MFC5391623.1"/>
    </source>
</evidence>
<dbReference type="Proteomes" id="UP001596104">
    <property type="component" value="Unassembled WGS sequence"/>
</dbReference>
<feature type="region of interest" description="Disordered" evidence="1">
    <location>
        <begin position="61"/>
        <end position="107"/>
    </location>
</feature>
<dbReference type="EMBL" id="JBHSLV010000007">
    <property type="protein sequence ID" value="MFC5391623.1"/>
    <property type="molecule type" value="Genomic_DNA"/>
</dbReference>
<dbReference type="RefSeq" id="WP_377006426.1">
    <property type="nucleotide sequence ID" value="NZ_JBHSLV010000007.1"/>
</dbReference>
<accession>A0ABW0H3G8</accession>
<reference evidence="3" key="1">
    <citation type="journal article" date="2019" name="Int. J. Syst. Evol. Microbiol.">
        <title>The Global Catalogue of Microorganisms (GCM) 10K type strain sequencing project: providing services to taxonomists for standard genome sequencing and annotation.</title>
        <authorList>
            <consortium name="The Broad Institute Genomics Platform"/>
            <consortium name="The Broad Institute Genome Sequencing Center for Infectious Disease"/>
            <person name="Wu L."/>
            <person name="Ma J."/>
        </authorList>
    </citation>
    <scope>NUCLEOTIDE SEQUENCE [LARGE SCALE GENOMIC DNA]</scope>
    <source>
        <strain evidence="3">CGMCC 1.16326</strain>
    </source>
</reference>
<comment type="caution">
    <text evidence="2">The sequence shown here is derived from an EMBL/GenBank/DDBJ whole genome shotgun (WGS) entry which is preliminary data.</text>
</comment>
<protein>
    <submittedName>
        <fullName evidence="2">Uncharacterized protein</fullName>
    </submittedName>
</protein>
<keyword evidence="3" id="KW-1185">Reference proteome</keyword>
<gene>
    <name evidence="2" type="ORF">ACFPPC_03090</name>
</gene>
<name>A0ABW0H3G8_9HYPH</name>